<evidence type="ECO:0000313" key="2">
    <source>
        <dbReference type="Proteomes" id="UP001145094"/>
    </source>
</evidence>
<dbReference type="EMBL" id="BSCH01000001">
    <property type="protein sequence ID" value="GLG88647.1"/>
    <property type="molecule type" value="Genomic_DNA"/>
</dbReference>
<sequence length="185" mass="21749">MAVRIVWTKQHKNVLKKLEETGRYTARKEYICLDMKEQKDLILTAYDWLSYHGPKTDQKPADVQYPVWVSLSEDAIMMPDENEVVLELSLDDSLITLINVTKWGMILNYSYIPKDEADAKAHQAMLELYGTSDAQAVMTPFYPQIRREVISSWSRLFDDRVLSKNSCYYGTIWEIRKEWITDIRQ</sequence>
<name>A0A9W6CC64_9FIRM</name>
<dbReference type="Proteomes" id="UP001145094">
    <property type="component" value="Unassembled WGS sequence"/>
</dbReference>
<dbReference type="InterPro" id="IPR024211">
    <property type="entry name" value="DUF3841"/>
</dbReference>
<comment type="caution">
    <text evidence="1">The sequence shown here is derived from an EMBL/GenBank/DDBJ whole genome shotgun (WGS) entry which is preliminary data.</text>
</comment>
<organism evidence="1 2">
    <name type="scientific">Sellimonas catena</name>
    <dbReference type="NCBI Taxonomy" id="2994035"/>
    <lineage>
        <taxon>Bacteria</taxon>
        <taxon>Bacillati</taxon>
        <taxon>Bacillota</taxon>
        <taxon>Clostridia</taxon>
        <taxon>Lachnospirales</taxon>
        <taxon>Lachnospiraceae</taxon>
        <taxon>Sellimonas</taxon>
    </lineage>
</organism>
<evidence type="ECO:0000313" key="1">
    <source>
        <dbReference type="EMBL" id="GLG88647.1"/>
    </source>
</evidence>
<dbReference type="Pfam" id="PF12952">
    <property type="entry name" value="DUF3841"/>
    <property type="match status" value="1"/>
</dbReference>
<reference evidence="1" key="2">
    <citation type="submission" date="2022-11" db="EMBL/GenBank/DDBJ databases">
        <title>Draft genome sequence of Sellimonas catena strain 18CBH55.</title>
        <authorList>
            <person name="Hisatomi A."/>
            <person name="Ohkuma M."/>
            <person name="Sakamoto M."/>
        </authorList>
    </citation>
    <scope>NUCLEOTIDE SEQUENCE</scope>
    <source>
        <strain evidence="1">18CBH55</strain>
    </source>
</reference>
<reference evidence="1" key="3">
    <citation type="journal article" date="2023" name="Int. J. Syst. Evol. Microbiol.">
        <title>Sellimonas catena sp. nov., isolated from human faeces.</title>
        <authorList>
            <person name="Hisatomi A."/>
            <person name="Ohkuma M."/>
            <person name="Sakamoto M."/>
        </authorList>
    </citation>
    <scope>NUCLEOTIDE SEQUENCE</scope>
    <source>
        <strain evidence="1">18CBH55</strain>
    </source>
</reference>
<protein>
    <recommendedName>
        <fullName evidence="3">DUF3841 domain-containing protein</fullName>
    </recommendedName>
</protein>
<dbReference type="AlphaFoldDB" id="A0A9W6CC64"/>
<evidence type="ECO:0008006" key="3">
    <source>
        <dbReference type="Google" id="ProtNLM"/>
    </source>
</evidence>
<gene>
    <name evidence="1" type="ORF">Selli2_00730</name>
</gene>
<dbReference type="RefSeq" id="WP_281844180.1">
    <property type="nucleotide sequence ID" value="NZ_BSCH01000001.1"/>
</dbReference>
<reference evidence="1" key="1">
    <citation type="submission" date="2022-11" db="EMBL/GenBank/DDBJ databases">
        <title>Draft genome sequence of Sellimonas catena strain 18CBH55.</title>
        <authorList>
            <person name="Atsushi H."/>
            <person name="Moriya O."/>
            <person name="Mitsuo S."/>
        </authorList>
    </citation>
    <scope>NUCLEOTIDE SEQUENCE</scope>
    <source>
        <strain evidence="1">18CBH55</strain>
    </source>
</reference>
<proteinExistence type="predicted"/>
<accession>A0A9W6CC64</accession>